<evidence type="ECO:0000313" key="2">
    <source>
        <dbReference type="Proteomes" id="UP000297814"/>
    </source>
</evidence>
<dbReference type="EMBL" id="PQXK01000084">
    <property type="protein sequence ID" value="TGO37993.1"/>
    <property type="molecule type" value="Genomic_DNA"/>
</dbReference>
<comment type="caution">
    <text evidence="1">The sequence shown here is derived from an EMBL/GenBank/DDBJ whole genome shotgun (WGS) entry which is preliminary data.</text>
</comment>
<name>A0A4Z1GXI4_9HELO</name>
<gene>
    <name evidence="1" type="ORF">BHYA_0084g00240</name>
</gene>
<keyword evidence="2" id="KW-1185">Reference proteome</keyword>
<dbReference type="AlphaFoldDB" id="A0A4Z1GXI4"/>
<dbReference type="Proteomes" id="UP000297814">
    <property type="component" value="Unassembled WGS sequence"/>
</dbReference>
<organism evidence="1 2">
    <name type="scientific">Botrytis hyacinthi</name>
    <dbReference type="NCBI Taxonomy" id="278943"/>
    <lineage>
        <taxon>Eukaryota</taxon>
        <taxon>Fungi</taxon>
        <taxon>Dikarya</taxon>
        <taxon>Ascomycota</taxon>
        <taxon>Pezizomycotina</taxon>
        <taxon>Leotiomycetes</taxon>
        <taxon>Helotiales</taxon>
        <taxon>Sclerotiniaceae</taxon>
        <taxon>Botrytis</taxon>
    </lineage>
</organism>
<accession>A0A4Z1GXI4</accession>
<protein>
    <submittedName>
        <fullName evidence="1">Uncharacterized protein</fullName>
    </submittedName>
</protein>
<evidence type="ECO:0000313" key="1">
    <source>
        <dbReference type="EMBL" id="TGO37993.1"/>
    </source>
</evidence>
<reference evidence="1 2" key="1">
    <citation type="submission" date="2017-12" db="EMBL/GenBank/DDBJ databases">
        <title>Comparative genomics of Botrytis spp.</title>
        <authorList>
            <person name="Valero-Jimenez C.A."/>
            <person name="Tapia P."/>
            <person name="Veloso J."/>
            <person name="Silva-Moreno E."/>
            <person name="Staats M."/>
            <person name="Valdes J.H."/>
            <person name="Van Kan J.A.L."/>
        </authorList>
    </citation>
    <scope>NUCLEOTIDE SEQUENCE [LARGE SCALE GENOMIC DNA]</scope>
    <source>
        <strain evidence="1 2">Bh0001</strain>
    </source>
</reference>
<sequence length="132" mass="14552">MGVISKRSYEYNYKILHRELPRFVPPIKLKFVESESEIRIDFGLVQSVLDMKIEEDSGVYMLVGICEGVDIDMDMTEVEEMEERKGIGEGVKVCARCSSASGLKDGAYEILGARCGYEGDEGGDGGVEGGER</sequence>
<proteinExistence type="predicted"/>